<protein>
    <submittedName>
        <fullName evidence="1">Uncharacterized protein</fullName>
    </submittedName>
</protein>
<dbReference type="OrthoDB" id="406381at2759"/>
<proteinExistence type="predicted"/>
<dbReference type="InterPro" id="IPR027417">
    <property type="entry name" value="P-loop_NTPase"/>
</dbReference>
<dbReference type="Gene3D" id="3.40.50.300">
    <property type="entry name" value="P-loop containing nucleotide triphosphate hydrolases"/>
    <property type="match status" value="1"/>
</dbReference>
<keyword evidence="2" id="KW-1185">Reference proteome</keyword>
<reference evidence="1" key="1">
    <citation type="submission" date="2021-02" db="EMBL/GenBank/DDBJ databases">
        <authorList>
            <person name="Dougan E. K."/>
            <person name="Rhodes N."/>
            <person name="Thang M."/>
            <person name="Chan C."/>
        </authorList>
    </citation>
    <scope>NUCLEOTIDE SEQUENCE</scope>
</reference>
<evidence type="ECO:0000313" key="2">
    <source>
        <dbReference type="Proteomes" id="UP000601435"/>
    </source>
</evidence>
<organism evidence="1 2">
    <name type="scientific">Symbiodinium necroappetens</name>
    <dbReference type="NCBI Taxonomy" id="1628268"/>
    <lineage>
        <taxon>Eukaryota</taxon>
        <taxon>Sar</taxon>
        <taxon>Alveolata</taxon>
        <taxon>Dinophyceae</taxon>
        <taxon>Suessiales</taxon>
        <taxon>Symbiodiniaceae</taxon>
        <taxon>Symbiodinium</taxon>
    </lineage>
</organism>
<accession>A0A812PDY3</accession>
<gene>
    <name evidence="1" type="ORF">SNEC2469_LOCUS8979</name>
</gene>
<dbReference type="EMBL" id="CAJNJA010014626">
    <property type="protein sequence ID" value="CAE7346589.1"/>
    <property type="molecule type" value="Genomic_DNA"/>
</dbReference>
<comment type="caution">
    <text evidence="1">The sequence shown here is derived from an EMBL/GenBank/DDBJ whole genome shotgun (WGS) entry which is preliminary data.</text>
</comment>
<dbReference type="Proteomes" id="UP000601435">
    <property type="component" value="Unassembled WGS sequence"/>
</dbReference>
<dbReference type="AlphaFoldDB" id="A0A812PDY3"/>
<name>A0A812PDY3_9DINO</name>
<sequence>MEGLASRLNPAKLAIRIQYWNAKKDCTQIMSSYICAMKGYDMARREVDTIREPGILVRWKLQRMLCTLSLLPRSSRPNRISLEAAVVVHTMCGGNFLRFALTLSFLGLGVGRGERSEPAEERAVITLLQQKLVLSQMHSQSPEERLHDAEPMSWLHFPKAGSSFINAMIHLPGVCPGMDNRTLGHDLLGDCWLTKWNAAVCPNACDPAAFVCPEHPFYEKHPTISNYSAQRGKLMAMFRDPDQRILSGYHDDDNNLAAIDYADYLEEDLRIQNCTYFGSDVPKRNLLDFAESWKGGMAYQIVTEHPVTQTLHPNRPSTTRDQAEEAARRVREGFAFVGISEEWDLSICLFHKMFGGVCEASNFVDTRPSSDGKSADSDYDTSVLMGWHDDLDELVYEAALSVFRKSLISFNVSHETCQECYRHAGFEV</sequence>
<evidence type="ECO:0000313" key="1">
    <source>
        <dbReference type="EMBL" id="CAE7346589.1"/>
    </source>
</evidence>